<dbReference type="Gene3D" id="1.10.10.610">
    <property type="entry name" value="YehU-like"/>
    <property type="match status" value="1"/>
</dbReference>
<dbReference type="Proteomes" id="UP000010164">
    <property type="component" value="Unassembled WGS sequence"/>
</dbReference>
<dbReference type="SUPFAM" id="SSF118001">
    <property type="entry name" value="YehU-like"/>
    <property type="match status" value="1"/>
</dbReference>
<gene>
    <name evidence="2" type="ORF">A11A3_04995</name>
</gene>
<sequence>MDEVVIVPWQELAADTLDNLLQEFVTRDGTDYGEQEISTATKVEQVRRQLTKGQSLLVFDSATETVTVMTREQFDQHQRHPG</sequence>
<dbReference type="PATRIC" id="fig|1177179.3.peg.1004"/>
<evidence type="ECO:0000313" key="3">
    <source>
        <dbReference type="Proteomes" id="UP000010164"/>
    </source>
</evidence>
<dbReference type="eggNOG" id="COG3089">
    <property type="taxonomic scope" value="Bacteria"/>
</dbReference>
<protein>
    <submittedName>
        <fullName evidence="2">Uncharacterized protein</fullName>
    </submittedName>
</protein>
<dbReference type="InterPro" id="IPR010648">
    <property type="entry name" value="UPF0270"/>
</dbReference>
<evidence type="ECO:0000256" key="1">
    <source>
        <dbReference type="ARBA" id="ARBA00006450"/>
    </source>
</evidence>
<dbReference type="InterPro" id="IPR036685">
    <property type="entry name" value="YehU-like_sf"/>
</dbReference>
<comment type="similarity">
    <text evidence="1">Belongs to the UPF0270 family.</text>
</comment>
<evidence type="ECO:0000313" key="2">
    <source>
        <dbReference type="EMBL" id="EKF75309.1"/>
    </source>
</evidence>
<dbReference type="PIRSF" id="PIRSF006169">
    <property type="entry name" value="UCP006169"/>
    <property type="match status" value="1"/>
</dbReference>
<name>L0WF08_9GAMM</name>
<dbReference type="Pfam" id="PF06794">
    <property type="entry name" value="UPF0270"/>
    <property type="match status" value="1"/>
</dbReference>
<organism evidence="2 3">
    <name type="scientific">Alcanivorax hongdengensis A-11-3</name>
    <dbReference type="NCBI Taxonomy" id="1177179"/>
    <lineage>
        <taxon>Bacteria</taxon>
        <taxon>Pseudomonadati</taxon>
        <taxon>Pseudomonadota</taxon>
        <taxon>Gammaproteobacteria</taxon>
        <taxon>Oceanospirillales</taxon>
        <taxon>Alcanivoracaceae</taxon>
        <taxon>Alcanivorax</taxon>
    </lineage>
</organism>
<dbReference type="AlphaFoldDB" id="L0WF08"/>
<dbReference type="OrthoDB" id="6120729at2"/>
<comment type="caution">
    <text evidence="2">The sequence shown here is derived from an EMBL/GenBank/DDBJ whole genome shotgun (WGS) entry which is preliminary data.</text>
</comment>
<accession>L0WF08</accession>
<proteinExistence type="inferred from homology"/>
<keyword evidence="3" id="KW-1185">Reference proteome</keyword>
<dbReference type="NCBIfam" id="NF003438">
    <property type="entry name" value="PRK04966.1"/>
    <property type="match status" value="1"/>
</dbReference>
<dbReference type="EMBL" id="AMRJ01000004">
    <property type="protein sequence ID" value="EKF75309.1"/>
    <property type="molecule type" value="Genomic_DNA"/>
</dbReference>
<dbReference type="RefSeq" id="WP_008928184.1">
    <property type="nucleotide sequence ID" value="NZ_AMRJ01000004.1"/>
</dbReference>
<dbReference type="STRING" id="1177179.A11A3_04995"/>
<reference evidence="2 3" key="1">
    <citation type="journal article" date="2012" name="J. Bacteriol.">
        <title>Genome Sequence of the Alkane-Degrading Bacterium Alcanivorax hongdengensis Type Strain A-11-3.</title>
        <authorList>
            <person name="Lai Q."/>
            <person name="Shao Z."/>
        </authorList>
    </citation>
    <scope>NUCLEOTIDE SEQUENCE [LARGE SCALE GENOMIC DNA]</scope>
    <source>
        <strain evidence="2 3">A-11-3</strain>
    </source>
</reference>